<keyword evidence="2" id="KW-0539">Nucleus</keyword>
<dbReference type="STRING" id="312017.Q22VV1"/>
<dbReference type="Gene3D" id="2.30.30.140">
    <property type="match status" value="2"/>
</dbReference>
<dbReference type="InterPro" id="IPR002999">
    <property type="entry name" value="Tudor"/>
</dbReference>
<dbReference type="KEGG" id="tet:TTHERM_00161830"/>
<dbReference type="HOGENOM" id="CLU_774997_0_0_1"/>
<sequence>MDPTKKIKKNDGTGDTVEKEQQEVNDEVEDKGQEKQPIEQIDREVMIPEYQKLIEYKNNLVKLDTLIQIESNEEQLEELRSLKADLENAISVQEQEIKTKQNNEYFFFNTEAIQTEHVNRLCKVFYEKDLKWYHGIITYVDNDEQKVIVQIIGYSDIVTVNSVYTKLKPKPDPELFQPGFACEAIYPDDGKYYPCIIEKITEDGRYVIKFKKYNNKEELSIYLLRESRKTQQDHRKKRTFDDLTEFKVPDNLKILPNDNEQVRQTKKKKVKALKQQFKQAQIEKHQSEKQNKWNDFKNNASSKKAGHFQSKKSQQSIFQSPETIEGKVGVTGSGKGMTNFSVRNYQAMQDNSHLSRLF</sequence>
<dbReference type="OMA" id="IGRTCSF"/>
<evidence type="ECO:0000256" key="1">
    <source>
        <dbReference type="ARBA" id="ARBA00004123"/>
    </source>
</evidence>
<dbReference type="EMBL" id="GG662820">
    <property type="protein sequence ID" value="EAR89665.1"/>
    <property type="molecule type" value="Genomic_DNA"/>
</dbReference>
<dbReference type="AlphaFoldDB" id="Q22VV1"/>
<comment type="subcellular location">
    <subcellularLocation>
        <location evidence="1">Nucleus</location>
    </subcellularLocation>
</comment>
<evidence type="ECO:0000256" key="4">
    <source>
        <dbReference type="SAM" id="MobiDB-lite"/>
    </source>
</evidence>
<keyword evidence="3" id="KW-0175">Coiled coil</keyword>
<accession>Q22VV1</accession>
<dbReference type="RefSeq" id="XP_001009911.1">
    <property type="nucleotide sequence ID" value="XM_001009911.3"/>
</dbReference>
<dbReference type="GeneID" id="7841784"/>
<organism evidence="6 7">
    <name type="scientific">Tetrahymena thermophila (strain SB210)</name>
    <dbReference type="NCBI Taxonomy" id="312017"/>
    <lineage>
        <taxon>Eukaryota</taxon>
        <taxon>Sar</taxon>
        <taxon>Alveolata</taxon>
        <taxon>Ciliophora</taxon>
        <taxon>Intramacronucleata</taxon>
        <taxon>Oligohymenophorea</taxon>
        <taxon>Hymenostomatida</taxon>
        <taxon>Tetrahymenina</taxon>
        <taxon>Tetrahymenidae</taxon>
        <taxon>Tetrahymena</taxon>
    </lineage>
</organism>
<feature type="region of interest" description="Disordered" evidence="4">
    <location>
        <begin position="1"/>
        <end position="37"/>
    </location>
</feature>
<dbReference type="GO" id="GO:0005634">
    <property type="term" value="C:nucleus"/>
    <property type="evidence" value="ECO:0007669"/>
    <property type="project" value="UniProtKB-SubCell"/>
</dbReference>
<dbReference type="OrthoDB" id="79171at2759"/>
<name>Q22VV1_TETTS</name>
<dbReference type="SUPFAM" id="SSF63748">
    <property type="entry name" value="Tudor/PWWP/MBT"/>
    <property type="match status" value="2"/>
</dbReference>
<evidence type="ECO:0000256" key="2">
    <source>
        <dbReference type="ARBA" id="ARBA00023242"/>
    </source>
</evidence>
<evidence type="ECO:0000259" key="5">
    <source>
        <dbReference type="PROSITE" id="PS50304"/>
    </source>
</evidence>
<gene>
    <name evidence="6" type="ORF">TTHERM_00161830</name>
</gene>
<dbReference type="PANTHER" id="PTHR13681">
    <property type="entry name" value="SURVIVAL OF MOTOR NEURON-RELATED-SPLICING FACTOR 30-RELATED"/>
    <property type="match status" value="1"/>
</dbReference>
<dbReference type="SMART" id="SM00333">
    <property type="entry name" value="TUDOR"/>
    <property type="match status" value="2"/>
</dbReference>
<reference evidence="7" key="1">
    <citation type="journal article" date="2006" name="PLoS Biol.">
        <title>Macronuclear genome sequence of the ciliate Tetrahymena thermophila, a model eukaryote.</title>
        <authorList>
            <person name="Eisen J.A."/>
            <person name="Coyne R.S."/>
            <person name="Wu M."/>
            <person name="Wu D."/>
            <person name="Thiagarajan M."/>
            <person name="Wortman J.R."/>
            <person name="Badger J.H."/>
            <person name="Ren Q."/>
            <person name="Amedeo P."/>
            <person name="Jones K.M."/>
            <person name="Tallon L.J."/>
            <person name="Delcher A.L."/>
            <person name="Salzberg S.L."/>
            <person name="Silva J.C."/>
            <person name="Haas B.J."/>
            <person name="Majoros W.H."/>
            <person name="Farzad M."/>
            <person name="Carlton J.M."/>
            <person name="Smith R.K. Jr."/>
            <person name="Garg J."/>
            <person name="Pearlman R.E."/>
            <person name="Karrer K.M."/>
            <person name="Sun L."/>
            <person name="Manning G."/>
            <person name="Elde N.C."/>
            <person name="Turkewitz A.P."/>
            <person name="Asai D.J."/>
            <person name="Wilkes D.E."/>
            <person name="Wang Y."/>
            <person name="Cai H."/>
            <person name="Collins K."/>
            <person name="Stewart B.A."/>
            <person name="Lee S.R."/>
            <person name="Wilamowska K."/>
            <person name="Weinberg Z."/>
            <person name="Ruzzo W.L."/>
            <person name="Wloga D."/>
            <person name="Gaertig J."/>
            <person name="Frankel J."/>
            <person name="Tsao C.-C."/>
            <person name="Gorovsky M.A."/>
            <person name="Keeling P.J."/>
            <person name="Waller R.F."/>
            <person name="Patron N.J."/>
            <person name="Cherry J.M."/>
            <person name="Stover N.A."/>
            <person name="Krieger C.J."/>
            <person name="del Toro C."/>
            <person name="Ryder H.F."/>
            <person name="Williamson S.C."/>
            <person name="Barbeau R.A."/>
            <person name="Hamilton E.P."/>
            <person name="Orias E."/>
        </authorList>
    </citation>
    <scope>NUCLEOTIDE SEQUENCE [LARGE SCALE GENOMIC DNA]</scope>
    <source>
        <strain evidence="7">SB210</strain>
    </source>
</reference>
<dbReference type="Proteomes" id="UP000009168">
    <property type="component" value="Unassembled WGS sequence"/>
</dbReference>
<dbReference type="PANTHER" id="PTHR13681:SF26">
    <property type="entry name" value="SURVIVAL OF MOTOR NEURON-RELATED-SPLICING FACTOR 30"/>
    <property type="match status" value="1"/>
</dbReference>
<feature type="domain" description="Tudor" evidence="5">
    <location>
        <begin position="175"/>
        <end position="234"/>
    </location>
</feature>
<feature type="compositionally biased region" description="Basic and acidic residues" evidence="4">
    <location>
        <begin position="9"/>
        <end position="22"/>
    </location>
</feature>
<feature type="region of interest" description="Disordered" evidence="4">
    <location>
        <begin position="283"/>
        <end position="330"/>
    </location>
</feature>
<feature type="compositionally biased region" description="Basic and acidic residues" evidence="4">
    <location>
        <begin position="283"/>
        <end position="295"/>
    </location>
</feature>
<keyword evidence="7" id="KW-1185">Reference proteome</keyword>
<protein>
    <submittedName>
        <fullName evidence="6">Nucleic acid-binding protein, putative</fullName>
    </submittedName>
</protein>
<feature type="coiled-coil region" evidence="3">
    <location>
        <begin position="69"/>
        <end position="103"/>
    </location>
</feature>
<feature type="compositionally biased region" description="Low complexity" evidence="4">
    <location>
        <begin position="311"/>
        <end position="320"/>
    </location>
</feature>
<dbReference type="eggNOG" id="KOG3026">
    <property type="taxonomic scope" value="Eukaryota"/>
</dbReference>
<evidence type="ECO:0000256" key="3">
    <source>
        <dbReference type="SAM" id="Coils"/>
    </source>
</evidence>
<dbReference type="CDD" id="cd21182">
    <property type="entry name" value="Tudor_SMN_SPF30-like"/>
    <property type="match status" value="1"/>
</dbReference>
<dbReference type="InParanoid" id="Q22VV1"/>
<dbReference type="PROSITE" id="PS50304">
    <property type="entry name" value="TUDOR"/>
    <property type="match status" value="1"/>
</dbReference>
<evidence type="ECO:0000313" key="6">
    <source>
        <dbReference type="EMBL" id="EAR89665.1"/>
    </source>
</evidence>
<proteinExistence type="predicted"/>
<evidence type="ECO:0000313" key="7">
    <source>
        <dbReference type="Proteomes" id="UP000009168"/>
    </source>
</evidence>